<feature type="transmembrane region" description="Helical" evidence="6">
    <location>
        <begin position="165"/>
        <end position="188"/>
    </location>
</feature>
<dbReference type="InterPro" id="IPR020846">
    <property type="entry name" value="MFS_dom"/>
</dbReference>
<gene>
    <name evidence="8" type="ORF">ACFQMJ_18265</name>
</gene>
<evidence type="ECO:0000313" key="8">
    <source>
        <dbReference type="EMBL" id="MFC7150480.1"/>
    </source>
</evidence>
<dbReference type="InterPro" id="IPR036259">
    <property type="entry name" value="MFS_trans_sf"/>
</dbReference>
<feature type="transmembrane region" description="Helical" evidence="6">
    <location>
        <begin position="315"/>
        <end position="340"/>
    </location>
</feature>
<dbReference type="Proteomes" id="UP001596378">
    <property type="component" value="Unassembled WGS sequence"/>
</dbReference>
<feature type="transmembrane region" description="Helical" evidence="6">
    <location>
        <begin position="33"/>
        <end position="55"/>
    </location>
</feature>
<evidence type="ECO:0000256" key="3">
    <source>
        <dbReference type="ARBA" id="ARBA00022692"/>
    </source>
</evidence>
<organism evidence="8 9">
    <name type="scientific">Cohnella cellulosilytica</name>
    <dbReference type="NCBI Taxonomy" id="986710"/>
    <lineage>
        <taxon>Bacteria</taxon>
        <taxon>Bacillati</taxon>
        <taxon>Bacillota</taxon>
        <taxon>Bacilli</taxon>
        <taxon>Bacillales</taxon>
        <taxon>Paenibacillaceae</taxon>
        <taxon>Cohnella</taxon>
    </lineage>
</organism>
<evidence type="ECO:0000256" key="5">
    <source>
        <dbReference type="ARBA" id="ARBA00023136"/>
    </source>
</evidence>
<dbReference type="PANTHER" id="PTHR23526">
    <property type="entry name" value="INTEGRAL MEMBRANE TRANSPORT PROTEIN-RELATED"/>
    <property type="match status" value="1"/>
</dbReference>
<accession>A0ABW2FEZ0</accession>
<evidence type="ECO:0000259" key="7">
    <source>
        <dbReference type="PROSITE" id="PS50850"/>
    </source>
</evidence>
<keyword evidence="5 6" id="KW-0472">Membrane</keyword>
<name>A0ABW2FEZ0_9BACL</name>
<dbReference type="InterPro" id="IPR011701">
    <property type="entry name" value="MFS"/>
</dbReference>
<comment type="subcellular location">
    <subcellularLocation>
        <location evidence="1">Cell membrane</location>
        <topology evidence="1">Multi-pass membrane protein</topology>
    </subcellularLocation>
</comment>
<feature type="domain" description="Major facilitator superfamily (MFS) profile" evidence="7">
    <location>
        <begin position="1"/>
        <end position="404"/>
    </location>
</feature>
<sequence>MKTLGIVGGGVSFGINAVTQPFFALYAVELGASTATVGFLLMVRAILPLIIAMPAGELIDRLGAPHMLRAGNLLTIVSLAMMGFSDNLTVITLAQLLIGAATMVVASSLQVIVSEGDKAARERNITRYSAWSSGGTMIGPLIGGGVVTLVTGMSAATYFTGSAAAGYRSAFLFSLVVAILYGIAFHFASREFRSRSKLGKELKSVLRPKEMAGSYMQGVHLIKHPGIQFGLVGTFLIHFIQSIWQGFFPLYLNTLGFGAFVISVLISLRGLAGMLSRLFVGQLVKRWSHQTLLIAAGCGAAICLSALPFSNWNAYTIGAVAFLLGSAVGINMPVSTMIMVDEDSMADRGKIMGLRLLVNRGSQIAAPALFGFFGQLIGLSAAFVASGGLLLVSMLGFSLYRKTRFRPQIPINHAEVEKL</sequence>
<dbReference type="PROSITE" id="PS50850">
    <property type="entry name" value="MFS"/>
    <property type="match status" value="1"/>
</dbReference>
<proteinExistence type="predicted"/>
<comment type="caution">
    <text evidence="8">The sequence shown here is derived from an EMBL/GenBank/DDBJ whole genome shotgun (WGS) entry which is preliminary data.</text>
</comment>
<dbReference type="RefSeq" id="WP_378052875.1">
    <property type="nucleotide sequence ID" value="NZ_JBHMDN010000069.1"/>
</dbReference>
<evidence type="ECO:0000256" key="2">
    <source>
        <dbReference type="ARBA" id="ARBA00022448"/>
    </source>
</evidence>
<dbReference type="InterPro" id="IPR052528">
    <property type="entry name" value="Sugar_transport-like"/>
</dbReference>
<dbReference type="Pfam" id="PF07690">
    <property type="entry name" value="MFS_1"/>
    <property type="match status" value="1"/>
</dbReference>
<evidence type="ECO:0000256" key="6">
    <source>
        <dbReference type="SAM" id="Phobius"/>
    </source>
</evidence>
<feature type="transmembrane region" description="Helical" evidence="6">
    <location>
        <begin position="292"/>
        <end position="309"/>
    </location>
</feature>
<feature type="transmembrane region" description="Helical" evidence="6">
    <location>
        <begin position="90"/>
        <end position="113"/>
    </location>
</feature>
<dbReference type="PANTHER" id="PTHR23526:SF4">
    <property type="entry name" value="INTEGRAL MEMBRANE TRANSPORT PROTEIN"/>
    <property type="match status" value="1"/>
</dbReference>
<evidence type="ECO:0000313" key="9">
    <source>
        <dbReference type="Proteomes" id="UP001596378"/>
    </source>
</evidence>
<reference evidence="9" key="1">
    <citation type="journal article" date="2019" name="Int. J. Syst. Evol. Microbiol.">
        <title>The Global Catalogue of Microorganisms (GCM) 10K type strain sequencing project: providing services to taxonomists for standard genome sequencing and annotation.</title>
        <authorList>
            <consortium name="The Broad Institute Genomics Platform"/>
            <consortium name="The Broad Institute Genome Sequencing Center for Infectious Disease"/>
            <person name="Wu L."/>
            <person name="Ma J."/>
        </authorList>
    </citation>
    <scope>NUCLEOTIDE SEQUENCE [LARGE SCALE GENOMIC DNA]</scope>
    <source>
        <strain evidence="9">KCTC 12907</strain>
    </source>
</reference>
<keyword evidence="4 6" id="KW-1133">Transmembrane helix</keyword>
<protein>
    <submittedName>
        <fullName evidence="8">MFS transporter</fullName>
    </submittedName>
</protein>
<feature type="transmembrane region" description="Helical" evidence="6">
    <location>
        <begin position="134"/>
        <end position="159"/>
    </location>
</feature>
<evidence type="ECO:0000256" key="4">
    <source>
        <dbReference type="ARBA" id="ARBA00022989"/>
    </source>
</evidence>
<dbReference type="EMBL" id="JBHTAI010000011">
    <property type="protein sequence ID" value="MFC7150480.1"/>
    <property type="molecule type" value="Genomic_DNA"/>
</dbReference>
<evidence type="ECO:0000256" key="1">
    <source>
        <dbReference type="ARBA" id="ARBA00004651"/>
    </source>
</evidence>
<feature type="transmembrane region" description="Helical" evidence="6">
    <location>
        <begin position="250"/>
        <end position="271"/>
    </location>
</feature>
<dbReference type="Gene3D" id="1.20.1250.20">
    <property type="entry name" value="MFS general substrate transporter like domains"/>
    <property type="match status" value="1"/>
</dbReference>
<keyword evidence="9" id="KW-1185">Reference proteome</keyword>
<dbReference type="SUPFAM" id="SSF103473">
    <property type="entry name" value="MFS general substrate transporter"/>
    <property type="match status" value="1"/>
</dbReference>
<keyword evidence="2" id="KW-0813">Transport</keyword>
<feature type="transmembrane region" description="Helical" evidence="6">
    <location>
        <begin position="379"/>
        <end position="400"/>
    </location>
</feature>
<keyword evidence="3 6" id="KW-0812">Transmembrane</keyword>